<reference evidence="1" key="1">
    <citation type="submission" date="2021-02" db="EMBL/GenBank/DDBJ databases">
        <authorList>
            <consortium name="DOE Joint Genome Institute"/>
            <person name="Ahrendt S."/>
            <person name="Looney B.P."/>
            <person name="Miyauchi S."/>
            <person name="Morin E."/>
            <person name="Drula E."/>
            <person name="Courty P.E."/>
            <person name="Chicoki N."/>
            <person name="Fauchery L."/>
            <person name="Kohler A."/>
            <person name="Kuo A."/>
            <person name="Labutti K."/>
            <person name="Pangilinan J."/>
            <person name="Lipzen A."/>
            <person name="Riley R."/>
            <person name="Andreopoulos W."/>
            <person name="He G."/>
            <person name="Johnson J."/>
            <person name="Barry K.W."/>
            <person name="Grigoriev I.V."/>
            <person name="Nagy L."/>
            <person name="Hibbett D."/>
            <person name="Henrissat B."/>
            <person name="Matheny P.B."/>
            <person name="Labbe J."/>
            <person name="Martin F."/>
        </authorList>
    </citation>
    <scope>NUCLEOTIDE SEQUENCE</scope>
    <source>
        <strain evidence="1">FP105234-sp</strain>
    </source>
</reference>
<comment type="caution">
    <text evidence="1">The sequence shown here is derived from an EMBL/GenBank/DDBJ whole genome shotgun (WGS) entry which is preliminary data.</text>
</comment>
<evidence type="ECO:0000313" key="1">
    <source>
        <dbReference type="EMBL" id="KAI0043528.1"/>
    </source>
</evidence>
<accession>A0ACB8RHE9</accession>
<keyword evidence="2" id="KW-1185">Reference proteome</keyword>
<dbReference type="Proteomes" id="UP000814033">
    <property type="component" value="Unassembled WGS sequence"/>
</dbReference>
<gene>
    <name evidence="1" type="ORF">FA95DRAFT_374433</name>
</gene>
<dbReference type="EMBL" id="MU276014">
    <property type="protein sequence ID" value="KAI0043528.1"/>
    <property type="molecule type" value="Genomic_DNA"/>
</dbReference>
<name>A0ACB8RHE9_9AGAM</name>
<organism evidence="1 2">
    <name type="scientific">Auriscalpium vulgare</name>
    <dbReference type="NCBI Taxonomy" id="40419"/>
    <lineage>
        <taxon>Eukaryota</taxon>
        <taxon>Fungi</taxon>
        <taxon>Dikarya</taxon>
        <taxon>Basidiomycota</taxon>
        <taxon>Agaricomycotina</taxon>
        <taxon>Agaricomycetes</taxon>
        <taxon>Russulales</taxon>
        <taxon>Auriscalpiaceae</taxon>
        <taxon>Auriscalpium</taxon>
    </lineage>
</organism>
<proteinExistence type="predicted"/>
<evidence type="ECO:0000313" key="2">
    <source>
        <dbReference type="Proteomes" id="UP000814033"/>
    </source>
</evidence>
<protein>
    <submittedName>
        <fullName evidence="1">Uncharacterized protein</fullName>
    </submittedName>
</protein>
<sequence>MSEDDRAAKTARARALLNKKKQQKKSGVGASAPSPTPGSPLVRAYSPAPSPPVPDDDKTALGDIFSKPSVENTDAEIPWLASLPRVGTPSVISPPVISPIHSPSPRPAPTAAPVAPSIPASPAPPSPAPVSNIVHTAATASPTAQDEEIRSLRSEIQNQQQTISLLVSEKASLSAAVEQLGGIEAKAREAESFLAEERAASQRLRAHAEQLETAATSNAARIEDLSHRTKELGDQHRDQGRELQLTKGSAEEYKANAERYLRRVRELEDQIQSDDRVERLEASLQNVQDRASELEFQLSKLKQAHASLKADRDEIESELRAREQSEAEWAGKHADLEGQHGQLQAQLKSITAGADTLSQDKITLHAQLAEAQNALVALQDSSSRTAADHAAANRQIMSLQNELRTATRRAEEAERIQQDLQAEGTSLMRSLEEMRPKIVELTNAKLELTDKIAGLERSLRERDGVIAQLESSLQESQDQHESVQAQLQDAELKREQDRSASQENLVELQRGYTELQSELADAHASVRDLELERASQRQLASKQSDEIDRVVRTSHRLKEEAAALRHELEERERAKTEHDDFLERARADVEGLRADVTAKDEEIEQLRAELSAAAAHPLSPSLDREMLSSLKQQHHLELSAAQSQIRALQTTVFEAEALAHSFQKQINTLEEQLAQLRATPRTRPFSPETPSRPSSRARNGSDDLRRASLTSRRSSGGVPPLSSQPVFGANLSPETRHKRRVSLGMLKARIDSEVAATSHPSSRAISPLPAVGEGHSPPPAVAEPPFHSGGITAFKRPQFLDESHVFWCHSCRGELVIL</sequence>
<reference evidence="1" key="2">
    <citation type="journal article" date="2022" name="New Phytol.">
        <title>Evolutionary transition to the ectomycorrhizal habit in the genomes of a hyperdiverse lineage of mushroom-forming fungi.</title>
        <authorList>
            <person name="Looney B."/>
            <person name="Miyauchi S."/>
            <person name="Morin E."/>
            <person name="Drula E."/>
            <person name="Courty P.E."/>
            <person name="Kohler A."/>
            <person name="Kuo A."/>
            <person name="LaButti K."/>
            <person name="Pangilinan J."/>
            <person name="Lipzen A."/>
            <person name="Riley R."/>
            <person name="Andreopoulos W."/>
            <person name="He G."/>
            <person name="Johnson J."/>
            <person name="Nolan M."/>
            <person name="Tritt A."/>
            <person name="Barry K.W."/>
            <person name="Grigoriev I.V."/>
            <person name="Nagy L.G."/>
            <person name="Hibbett D."/>
            <person name="Henrissat B."/>
            <person name="Matheny P.B."/>
            <person name="Labbe J."/>
            <person name="Martin F.M."/>
        </authorList>
    </citation>
    <scope>NUCLEOTIDE SEQUENCE</scope>
    <source>
        <strain evidence="1">FP105234-sp</strain>
    </source>
</reference>